<dbReference type="EMBL" id="MNCJ02000323">
    <property type="protein sequence ID" value="KAF5795315.1"/>
    <property type="molecule type" value="Genomic_DNA"/>
</dbReference>
<keyword evidence="3" id="KW-0808">Transferase</keyword>
<dbReference type="Gene3D" id="3.30.40.10">
    <property type="entry name" value="Zinc/RING finger domain, C3HC4 (zinc finger)"/>
    <property type="match status" value="1"/>
</dbReference>
<evidence type="ECO:0000256" key="2">
    <source>
        <dbReference type="ARBA" id="ARBA00012483"/>
    </source>
</evidence>
<keyword evidence="6" id="KW-0833">Ubl conjugation pathway</keyword>
<evidence type="ECO:0000256" key="6">
    <source>
        <dbReference type="ARBA" id="ARBA00022786"/>
    </source>
</evidence>
<dbReference type="SUPFAM" id="SSF57850">
    <property type="entry name" value="RING/U-box"/>
    <property type="match status" value="1"/>
</dbReference>
<keyword evidence="12" id="KW-1185">Reference proteome</keyword>
<gene>
    <name evidence="11" type="ORF">HannXRQ_Chr08g0224561</name>
    <name evidence="10" type="ORF">HanXRQr2_Chr08g0338171</name>
</gene>
<keyword evidence="7" id="KW-0862">Zinc</keyword>
<reference evidence="11" key="2">
    <citation type="submission" date="2017-02" db="EMBL/GenBank/DDBJ databases">
        <title>Sunflower complete genome.</title>
        <authorList>
            <person name="Langlade N."/>
            <person name="Munos S."/>
        </authorList>
    </citation>
    <scope>NUCLEOTIDE SEQUENCE [LARGE SCALE GENOMIC DNA]</scope>
    <source>
        <tissue evidence="11">Leaves</tissue>
    </source>
</reference>
<accession>A0A251U6U0</accession>
<reference evidence="10" key="3">
    <citation type="submission" date="2020-06" db="EMBL/GenBank/DDBJ databases">
        <title>Helianthus annuus Genome sequencing and assembly Release 2.</title>
        <authorList>
            <person name="Gouzy J."/>
            <person name="Langlade N."/>
            <person name="Munos S."/>
        </authorList>
    </citation>
    <scope>NUCLEOTIDE SEQUENCE</scope>
    <source>
        <tissue evidence="10">Leaves</tissue>
    </source>
</reference>
<evidence type="ECO:0000256" key="7">
    <source>
        <dbReference type="ARBA" id="ARBA00022833"/>
    </source>
</evidence>
<name>A0A251U6U0_HELAN</name>
<protein>
    <recommendedName>
        <fullName evidence="2">RING-type E3 ubiquitin transferase</fullName>
        <ecNumber evidence="2">2.3.2.27</ecNumber>
    </recommendedName>
</protein>
<dbReference type="InterPro" id="IPR001841">
    <property type="entry name" value="Znf_RING"/>
</dbReference>
<dbReference type="CDD" id="cd16454">
    <property type="entry name" value="RING-H2_PA-TM-RING"/>
    <property type="match status" value="1"/>
</dbReference>
<dbReference type="InterPro" id="IPR045191">
    <property type="entry name" value="MBR1/2-like"/>
</dbReference>
<dbReference type="PANTHER" id="PTHR22937">
    <property type="entry name" value="E3 UBIQUITIN-PROTEIN LIGASE RNF165"/>
    <property type="match status" value="1"/>
</dbReference>
<evidence type="ECO:0000313" key="10">
    <source>
        <dbReference type="EMBL" id="KAF5795315.1"/>
    </source>
</evidence>
<dbReference type="Proteomes" id="UP000215914">
    <property type="component" value="Chromosome 8"/>
</dbReference>
<evidence type="ECO:0000259" key="9">
    <source>
        <dbReference type="PROSITE" id="PS50089"/>
    </source>
</evidence>
<proteinExistence type="predicted"/>
<evidence type="ECO:0000256" key="4">
    <source>
        <dbReference type="ARBA" id="ARBA00022723"/>
    </source>
</evidence>
<dbReference type="GO" id="GO:0061630">
    <property type="term" value="F:ubiquitin protein ligase activity"/>
    <property type="evidence" value="ECO:0000318"/>
    <property type="project" value="GO_Central"/>
</dbReference>
<evidence type="ECO:0000313" key="12">
    <source>
        <dbReference type="Proteomes" id="UP000215914"/>
    </source>
</evidence>
<keyword evidence="4" id="KW-0479">Metal-binding</keyword>
<dbReference type="OMA" id="HESCCAS"/>
<dbReference type="SMART" id="SM00184">
    <property type="entry name" value="RING"/>
    <property type="match status" value="1"/>
</dbReference>
<keyword evidence="5 8" id="KW-0863">Zinc-finger</keyword>
<feature type="domain" description="RING-type" evidence="9">
    <location>
        <begin position="130"/>
        <end position="171"/>
    </location>
</feature>
<dbReference type="EMBL" id="CM007897">
    <property type="protein sequence ID" value="OTG18576.1"/>
    <property type="molecule type" value="Genomic_DNA"/>
</dbReference>
<dbReference type="EC" id="2.3.2.27" evidence="2"/>
<evidence type="ECO:0000256" key="3">
    <source>
        <dbReference type="ARBA" id="ARBA00022679"/>
    </source>
</evidence>
<evidence type="ECO:0000256" key="5">
    <source>
        <dbReference type="ARBA" id="ARBA00022771"/>
    </source>
</evidence>
<evidence type="ECO:0000256" key="8">
    <source>
        <dbReference type="PROSITE-ProRule" id="PRU00175"/>
    </source>
</evidence>
<dbReference type="Pfam" id="PF13639">
    <property type="entry name" value="zf-RING_2"/>
    <property type="match status" value="1"/>
</dbReference>
<dbReference type="Gramene" id="mRNA:HanXRQr2_Chr08g0338171">
    <property type="protein sequence ID" value="CDS:HanXRQr2_Chr08g0338171.1"/>
    <property type="gene ID" value="HanXRQr2_Chr08g0338171"/>
</dbReference>
<sequence>MAISATSYEIILPDSRQFVIVNAQPGERVDNLLIINPSPTQVAMIQCYEDIQSVLFDDGGPAYTTHLMKLEMNKGLVTSLISLDGSEVVDHETYVMITSNIMKYHESLHADDLSEETTDQEKEEEEEDICAICLQEFEVGETCVALECNHGYHQECIEKWLQQKNNCPICRAKVFSFFE</sequence>
<evidence type="ECO:0000256" key="1">
    <source>
        <dbReference type="ARBA" id="ARBA00000900"/>
    </source>
</evidence>
<dbReference type="PANTHER" id="PTHR22937:SF163">
    <property type="entry name" value="RING-TYPE E3 UBIQUITIN TRANSFERASE"/>
    <property type="match status" value="1"/>
</dbReference>
<organism evidence="11 12">
    <name type="scientific">Helianthus annuus</name>
    <name type="common">Common sunflower</name>
    <dbReference type="NCBI Taxonomy" id="4232"/>
    <lineage>
        <taxon>Eukaryota</taxon>
        <taxon>Viridiplantae</taxon>
        <taxon>Streptophyta</taxon>
        <taxon>Embryophyta</taxon>
        <taxon>Tracheophyta</taxon>
        <taxon>Spermatophyta</taxon>
        <taxon>Magnoliopsida</taxon>
        <taxon>eudicotyledons</taxon>
        <taxon>Gunneridae</taxon>
        <taxon>Pentapetalae</taxon>
        <taxon>asterids</taxon>
        <taxon>campanulids</taxon>
        <taxon>Asterales</taxon>
        <taxon>Asteraceae</taxon>
        <taxon>Asteroideae</taxon>
        <taxon>Heliantheae alliance</taxon>
        <taxon>Heliantheae</taxon>
        <taxon>Helianthus</taxon>
    </lineage>
</organism>
<comment type="catalytic activity">
    <reaction evidence="1">
        <text>S-ubiquitinyl-[E2 ubiquitin-conjugating enzyme]-L-cysteine + [acceptor protein]-L-lysine = [E2 ubiquitin-conjugating enzyme]-L-cysteine + N(6)-ubiquitinyl-[acceptor protein]-L-lysine.</text>
        <dbReference type="EC" id="2.3.2.27"/>
    </reaction>
</comment>
<dbReference type="InParanoid" id="A0A251U6U0"/>
<dbReference type="AlphaFoldDB" id="A0A251U6U0"/>
<dbReference type="GO" id="GO:0008270">
    <property type="term" value="F:zinc ion binding"/>
    <property type="evidence" value="ECO:0007669"/>
    <property type="project" value="UniProtKB-KW"/>
</dbReference>
<reference evidence="10 12" key="1">
    <citation type="journal article" date="2017" name="Nature">
        <title>The sunflower genome provides insights into oil metabolism, flowering and Asterid evolution.</title>
        <authorList>
            <person name="Badouin H."/>
            <person name="Gouzy J."/>
            <person name="Grassa C.J."/>
            <person name="Murat F."/>
            <person name="Staton S.E."/>
            <person name="Cottret L."/>
            <person name="Lelandais-Briere C."/>
            <person name="Owens G.L."/>
            <person name="Carrere S."/>
            <person name="Mayjonade B."/>
            <person name="Legrand L."/>
            <person name="Gill N."/>
            <person name="Kane N.C."/>
            <person name="Bowers J.E."/>
            <person name="Hubner S."/>
            <person name="Bellec A."/>
            <person name="Berard A."/>
            <person name="Berges H."/>
            <person name="Blanchet N."/>
            <person name="Boniface M.C."/>
            <person name="Brunel D."/>
            <person name="Catrice O."/>
            <person name="Chaidir N."/>
            <person name="Claudel C."/>
            <person name="Donnadieu C."/>
            <person name="Faraut T."/>
            <person name="Fievet G."/>
            <person name="Helmstetter N."/>
            <person name="King M."/>
            <person name="Knapp S.J."/>
            <person name="Lai Z."/>
            <person name="Le Paslier M.C."/>
            <person name="Lippi Y."/>
            <person name="Lorenzon L."/>
            <person name="Mandel J.R."/>
            <person name="Marage G."/>
            <person name="Marchand G."/>
            <person name="Marquand E."/>
            <person name="Bret-Mestries E."/>
            <person name="Morien E."/>
            <person name="Nambeesan S."/>
            <person name="Nguyen T."/>
            <person name="Pegot-Espagnet P."/>
            <person name="Pouilly N."/>
            <person name="Raftis F."/>
            <person name="Sallet E."/>
            <person name="Schiex T."/>
            <person name="Thomas J."/>
            <person name="Vandecasteele C."/>
            <person name="Vares D."/>
            <person name="Vear F."/>
            <person name="Vautrin S."/>
            <person name="Crespi M."/>
            <person name="Mangin B."/>
            <person name="Burke J.M."/>
            <person name="Salse J."/>
            <person name="Munos S."/>
            <person name="Vincourt P."/>
            <person name="Rieseberg L.H."/>
            <person name="Langlade N.B."/>
        </authorList>
    </citation>
    <scope>NUCLEOTIDE SEQUENCE [LARGE SCALE GENOMIC DNA]</scope>
    <source>
        <strain evidence="12">cv. SF193</strain>
        <tissue evidence="10">Leaves</tissue>
    </source>
</reference>
<dbReference type="STRING" id="4232.A0A251U6U0"/>
<dbReference type="PROSITE" id="PS50089">
    <property type="entry name" value="ZF_RING_2"/>
    <property type="match status" value="1"/>
</dbReference>
<dbReference type="InterPro" id="IPR013083">
    <property type="entry name" value="Znf_RING/FYVE/PHD"/>
</dbReference>
<evidence type="ECO:0000313" key="11">
    <source>
        <dbReference type="EMBL" id="OTG18576.1"/>
    </source>
</evidence>